<keyword evidence="6 7" id="KW-0378">Hydrolase</keyword>
<dbReference type="NCBIfam" id="TIGR02962">
    <property type="entry name" value="hdxy_isourate"/>
    <property type="match status" value="1"/>
</dbReference>
<feature type="domain" description="Transthyretin/hydroxyisourate hydrolase" evidence="8">
    <location>
        <begin position="4"/>
        <end position="108"/>
    </location>
</feature>
<name>A0A4V4N958_9NEIS</name>
<evidence type="ECO:0000313" key="10">
    <source>
        <dbReference type="Proteomes" id="UP000308891"/>
    </source>
</evidence>
<comment type="function">
    <text evidence="2">Catalyzes the hydrolysis of 5-hydroxyisourate (HIU) to 2-oxo-4-hydroxy-4-carboxy-5-ureidoimidazoline (OHCU).</text>
</comment>
<proteinExistence type="inferred from homology"/>
<evidence type="ECO:0000256" key="7">
    <source>
        <dbReference type="RuleBase" id="RU361270"/>
    </source>
</evidence>
<dbReference type="InterPro" id="IPR023416">
    <property type="entry name" value="Transthyretin/HIU_hydrolase_d"/>
</dbReference>
<evidence type="ECO:0000259" key="8">
    <source>
        <dbReference type="Pfam" id="PF00576"/>
    </source>
</evidence>
<dbReference type="Gene3D" id="2.60.40.180">
    <property type="entry name" value="Transthyretin/hydroxyisourate hydrolase domain"/>
    <property type="match status" value="1"/>
</dbReference>
<comment type="similarity">
    <text evidence="3 7">Belongs to the transthyretin family. 5-hydroxyisourate hydrolase subfamily.</text>
</comment>
<dbReference type="PROSITE" id="PS00768">
    <property type="entry name" value="TRANSTHYRETIN_1"/>
    <property type="match status" value="1"/>
</dbReference>
<keyword evidence="10" id="KW-1185">Reference proteome</keyword>
<dbReference type="CDD" id="cd05822">
    <property type="entry name" value="TLP_HIUase"/>
    <property type="match status" value="1"/>
</dbReference>
<reference evidence="9 10" key="1">
    <citation type="submission" date="2019-04" db="EMBL/GenBank/DDBJ databases">
        <title>Crenobacter sp. nov.</title>
        <authorList>
            <person name="Shi S."/>
        </authorList>
    </citation>
    <scope>NUCLEOTIDE SEQUENCE [LARGE SCALE GENOMIC DNA]</scope>
    <source>
        <strain evidence="9 10">GY 70310</strain>
    </source>
</reference>
<dbReference type="InterPro" id="IPR036817">
    <property type="entry name" value="Transthyretin/HIU_hydrolase_sf"/>
</dbReference>
<organism evidence="9 10">
    <name type="scientific">Crenobacter intestini</name>
    <dbReference type="NCBI Taxonomy" id="2563443"/>
    <lineage>
        <taxon>Bacteria</taxon>
        <taxon>Pseudomonadati</taxon>
        <taxon>Pseudomonadota</taxon>
        <taxon>Betaproteobacteria</taxon>
        <taxon>Neisseriales</taxon>
        <taxon>Neisseriaceae</taxon>
        <taxon>Crenobacter</taxon>
    </lineage>
</organism>
<dbReference type="InterPro" id="IPR023418">
    <property type="entry name" value="Thyroxine_BS"/>
</dbReference>
<dbReference type="EC" id="3.5.2.17" evidence="7"/>
<dbReference type="Pfam" id="PF00576">
    <property type="entry name" value="Transthyretin"/>
    <property type="match status" value="1"/>
</dbReference>
<protein>
    <recommendedName>
        <fullName evidence="7">5-hydroxyisourate hydrolase</fullName>
        <shortName evidence="7">HIU hydrolase</shortName>
        <shortName evidence="7">HIUHase</shortName>
        <ecNumber evidence="7">3.5.2.17</ecNumber>
    </recommendedName>
</protein>
<evidence type="ECO:0000256" key="3">
    <source>
        <dbReference type="ARBA" id="ARBA00009850"/>
    </source>
</evidence>
<sequence length="109" mass="12025">MGKLTTHILDTSLGLPAAGIPVLLLRNEHELARATSNSDGRLDAPLLEGDAWQDGHYTLRFMVGDYLGRAGDTPFFDRIDINFFIADATKPTHMPLLLTPYGYSTYRGS</sequence>
<evidence type="ECO:0000256" key="4">
    <source>
        <dbReference type="ARBA" id="ARBA00011881"/>
    </source>
</evidence>
<comment type="caution">
    <text evidence="9">The sequence shown here is derived from an EMBL/GenBank/DDBJ whole genome shotgun (WGS) entry which is preliminary data.</text>
</comment>
<evidence type="ECO:0000313" key="9">
    <source>
        <dbReference type="EMBL" id="TIC87123.1"/>
    </source>
</evidence>
<evidence type="ECO:0000256" key="1">
    <source>
        <dbReference type="ARBA" id="ARBA00001043"/>
    </source>
</evidence>
<evidence type="ECO:0000256" key="5">
    <source>
        <dbReference type="ARBA" id="ARBA00022631"/>
    </source>
</evidence>
<comment type="catalytic activity">
    <reaction evidence="1 7">
        <text>5-hydroxyisourate + H2O = 5-hydroxy-2-oxo-4-ureido-2,5-dihydro-1H-imidazole-5-carboxylate + H(+)</text>
        <dbReference type="Rhea" id="RHEA:23736"/>
        <dbReference type="ChEBI" id="CHEBI:15377"/>
        <dbReference type="ChEBI" id="CHEBI:15378"/>
        <dbReference type="ChEBI" id="CHEBI:18072"/>
        <dbReference type="ChEBI" id="CHEBI:58639"/>
        <dbReference type="EC" id="3.5.2.17"/>
    </reaction>
</comment>
<accession>A0A4V4N958</accession>
<dbReference type="GO" id="GO:0006144">
    <property type="term" value="P:purine nucleobase metabolic process"/>
    <property type="evidence" value="ECO:0007669"/>
    <property type="project" value="UniProtKB-KW"/>
</dbReference>
<keyword evidence="5 7" id="KW-0659">Purine metabolism</keyword>
<dbReference type="Proteomes" id="UP000308891">
    <property type="component" value="Unassembled WGS sequence"/>
</dbReference>
<evidence type="ECO:0000256" key="6">
    <source>
        <dbReference type="ARBA" id="ARBA00022801"/>
    </source>
</evidence>
<dbReference type="InterPro" id="IPR014306">
    <property type="entry name" value="Hydroxyisourate_hydrolase"/>
</dbReference>
<dbReference type="EMBL" id="STGJ01000001">
    <property type="protein sequence ID" value="TIC87123.1"/>
    <property type="molecule type" value="Genomic_DNA"/>
</dbReference>
<dbReference type="OrthoDB" id="9792386at2"/>
<dbReference type="RefSeq" id="WP_136551134.1">
    <property type="nucleotide sequence ID" value="NZ_STGJ01000001.1"/>
</dbReference>
<dbReference type="SUPFAM" id="SSF49472">
    <property type="entry name" value="Transthyretin (synonym: prealbumin)"/>
    <property type="match status" value="1"/>
</dbReference>
<dbReference type="AlphaFoldDB" id="A0A4V4N958"/>
<dbReference type="PANTHER" id="PTHR10395">
    <property type="entry name" value="URICASE AND TRANSTHYRETIN-RELATED"/>
    <property type="match status" value="1"/>
</dbReference>
<dbReference type="GO" id="GO:0033971">
    <property type="term" value="F:hydroxyisourate hydrolase activity"/>
    <property type="evidence" value="ECO:0007669"/>
    <property type="project" value="UniProtKB-EC"/>
</dbReference>
<dbReference type="PANTHER" id="PTHR10395:SF7">
    <property type="entry name" value="5-HYDROXYISOURATE HYDROLASE"/>
    <property type="match status" value="1"/>
</dbReference>
<gene>
    <name evidence="9" type="primary">uraH</name>
    <name evidence="9" type="ORF">E5K04_01515</name>
</gene>
<comment type="subunit">
    <text evidence="4 7">Homotetramer.</text>
</comment>
<evidence type="ECO:0000256" key="2">
    <source>
        <dbReference type="ARBA" id="ARBA00002704"/>
    </source>
</evidence>